<dbReference type="AlphaFoldDB" id="A0A4Y2NDN7"/>
<dbReference type="EMBL" id="BGPR01008911">
    <property type="protein sequence ID" value="GBN36854.1"/>
    <property type="molecule type" value="Genomic_DNA"/>
</dbReference>
<comment type="caution">
    <text evidence="2">The sequence shown here is derived from an EMBL/GenBank/DDBJ whole genome shotgun (WGS) entry which is preliminary data.</text>
</comment>
<dbReference type="Proteomes" id="UP000499080">
    <property type="component" value="Unassembled WGS sequence"/>
</dbReference>
<proteinExistence type="predicted"/>
<name>A0A4Y2NDN7_ARAVE</name>
<dbReference type="SUPFAM" id="SSF52047">
    <property type="entry name" value="RNI-like"/>
    <property type="match status" value="1"/>
</dbReference>
<keyword evidence="1" id="KW-0732">Signal</keyword>
<feature type="chain" id="PRO_5021297959" evidence="1">
    <location>
        <begin position="24"/>
        <end position="101"/>
    </location>
</feature>
<evidence type="ECO:0000256" key="1">
    <source>
        <dbReference type="SAM" id="SignalP"/>
    </source>
</evidence>
<evidence type="ECO:0000313" key="3">
    <source>
        <dbReference type="Proteomes" id="UP000499080"/>
    </source>
</evidence>
<reference evidence="2 3" key="1">
    <citation type="journal article" date="2019" name="Sci. Rep.">
        <title>Orb-weaving spider Araneus ventricosus genome elucidates the spidroin gene catalogue.</title>
        <authorList>
            <person name="Kono N."/>
            <person name="Nakamura H."/>
            <person name="Ohtoshi R."/>
            <person name="Moran D.A.P."/>
            <person name="Shinohara A."/>
            <person name="Yoshida Y."/>
            <person name="Fujiwara M."/>
            <person name="Mori M."/>
            <person name="Tomita M."/>
            <person name="Arakawa K."/>
        </authorList>
    </citation>
    <scope>NUCLEOTIDE SEQUENCE [LARGE SCALE GENOMIC DNA]</scope>
</reference>
<accession>A0A4Y2NDN7</accession>
<organism evidence="2 3">
    <name type="scientific">Araneus ventricosus</name>
    <name type="common">Orbweaver spider</name>
    <name type="synonym">Epeira ventricosa</name>
    <dbReference type="NCBI Taxonomy" id="182803"/>
    <lineage>
        <taxon>Eukaryota</taxon>
        <taxon>Metazoa</taxon>
        <taxon>Ecdysozoa</taxon>
        <taxon>Arthropoda</taxon>
        <taxon>Chelicerata</taxon>
        <taxon>Arachnida</taxon>
        <taxon>Araneae</taxon>
        <taxon>Araneomorphae</taxon>
        <taxon>Entelegynae</taxon>
        <taxon>Araneoidea</taxon>
        <taxon>Araneidae</taxon>
        <taxon>Araneus</taxon>
    </lineage>
</organism>
<evidence type="ECO:0000313" key="2">
    <source>
        <dbReference type="EMBL" id="GBN36854.1"/>
    </source>
</evidence>
<feature type="signal peptide" evidence="1">
    <location>
        <begin position="1"/>
        <end position="23"/>
    </location>
</feature>
<gene>
    <name evidence="2" type="ORF">AVEN_114762_1</name>
</gene>
<protein>
    <submittedName>
        <fullName evidence="2">Uncharacterized protein</fullName>
    </submittedName>
</protein>
<sequence>MRIQLKLFLQAMTLLSQLTSIRFINMGNYFRHLDCDFNDDLLMAFISFFSSQENLKTVVLQNCRFLPNDGLEILKAIFHCDSNTIINLTLRGFLSKTRIWP</sequence>
<keyword evidence="3" id="KW-1185">Reference proteome</keyword>